<gene>
    <name evidence="2" type="ORF">PROQFM164_S02g003184</name>
</gene>
<dbReference type="Proteomes" id="UP000030686">
    <property type="component" value="Unassembled WGS sequence"/>
</dbReference>
<feature type="compositionally biased region" description="Polar residues" evidence="1">
    <location>
        <begin position="10"/>
        <end position="19"/>
    </location>
</feature>
<dbReference type="EMBL" id="HG792016">
    <property type="protein sequence ID" value="CDM33033.1"/>
    <property type="molecule type" value="Genomic_DNA"/>
</dbReference>
<feature type="region of interest" description="Disordered" evidence="1">
    <location>
        <begin position="1"/>
        <end position="39"/>
    </location>
</feature>
<proteinExistence type="predicted"/>
<dbReference type="OrthoDB" id="10570604at2759"/>
<organism evidence="2 3">
    <name type="scientific">Penicillium roqueforti (strain FM164)</name>
    <dbReference type="NCBI Taxonomy" id="1365484"/>
    <lineage>
        <taxon>Eukaryota</taxon>
        <taxon>Fungi</taxon>
        <taxon>Dikarya</taxon>
        <taxon>Ascomycota</taxon>
        <taxon>Pezizomycotina</taxon>
        <taxon>Eurotiomycetes</taxon>
        <taxon>Eurotiomycetidae</taxon>
        <taxon>Eurotiales</taxon>
        <taxon>Aspergillaceae</taxon>
        <taxon>Penicillium</taxon>
    </lineage>
</organism>
<evidence type="ECO:0000256" key="1">
    <source>
        <dbReference type="SAM" id="MobiDB-lite"/>
    </source>
</evidence>
<keyword evidence="3" id="KW-1185">Reference proteome</keyword>
<reference evidence="2" key="1">
    <citation type="journal article" date="2014" name="Nat. Commun.">
        <title>Multiple recent horizontal transfers of a large genomic region in cheese making fungi.</title>
        <authorList>
            <person name="Cheeseman K."/>
            <person name="Ropars J."/>
            <person name="Renault P."/>
            <person name="Dupont J."/>
            <person name="Gouzy J."/>
            <person name="Branca A."/>
            <person name="Abraham A.L."/>
            <person name="Ceppi M."/>
            <person name="Conseiller E."/>
            <person name="Debuchy R."/>
            <person name="Malagnac F."/>
            <person name="Goarin A."/>
            <person name="Silar P."/>
            <person name="Lacoste S."/>
            <person name="Sallet E."/>
            <person name="Bensimon A."/>
            <person name="Giraud T."/>
            <person name="Brygoo Y."/>
        </authorList>
    </citation>
    <scope>NUCLEOTIDE SEQUENCE [LARGE SCALE GENOMIC DNA]</scope>
    <source>
        <strain evidence="2">FM164</strain>
    </source>
</reference>
<sequence length="77" mass="8361">MLALPHSPPRSKSLNSSRQLSEEWEPGATGPENIPDVIGLQDANGKTKLKVVGELKIPWVDEDPLVSTAKQTLLPHP</sequence>
<accession>W6Q8L9</accession>
<name>W6Q8L9_PENRF</name>
<evidence type="ECO:0000313" key="3">
    <source>
        <dbReference type="Proteomes" id="UP000030686"/>
    </source>
</evidence>
<evidence type="ECO:0000313" key="2">
    <source>
        <dbReference type="EMBL" id="CDM33033.1"/>
    </source>
</evidence>
<protein>
    <submittedName>
        <fullName evidence="2">Genomic scaffold, ProqFM164S02</fullName>
    </submittedName>
</protein>
<dbReference type="AlphaFoldDB" id="W6Q8L9"/>